<dbReference type="STRING" id="1802619.A2797_01120"/>
<evidence type="ECO:0000313" key="1">
    <source>
        <dbReference type="EMBL" id="OGC55650.1"/>
    </source>
</evidence>
<name>A0A1F4VFD5_UNCKA</name>
<dbReference type="AlphaFoldDB" id="A0A1F4VFD5"/>
<comment type="caution">
    <text evidence="1">The sequence shown here is derived from an EMBL/GenBank/DDBJ whole genome shotgun (WGS) entry which is preliminary data.</text>
</comment>
<evidence type="ECO:0000313" key="2">
    <source>
        <dbReference type="Proteomes" id="UP000179005"/>
    </source>
</evidence>
<dbReference type="Proteomes" id="UP000179005">
    <property type="component" value="Unassembled WGS sequence"/>
</dbReference>
<reference evidence="1 2" key="1">
    <citation type="journal article" date="2016" name="Nat. Commun.">
        <title>Thousands of microbial genomes shed light on interconnected biogeochemical processes in an aquifer system.</title>
        <authorList>
            <person name="Anantharaman K."/>
            <person name="Brown C.T."/>
            <person name="Hug L.A."/>
            <person name="Sharon I."/>
            <person name="Castelle C.J."/>
            <person name="Probst A.J."/>
            <person name="Thomas B.C."/>
            <person name="Singh A."/>
            <person name="Wilkins M.J."/>
            <person name="Karaoz U."/>
            <person name="Brodie E.L."/>
            <person name="Williams K.H."/>
            <person name="Hubbard S.S."/>
            <person name="Banfield J.F."/>
        </authorList>
    </citation>
    <scope>NUCLEOTIDE SEQUENCE [LARGE SCALE GENOMIC DNA]</scope>
</reference>
<gene>
    <name evidence="1" type="ORF">A2797_01120</name>
</gene>
<accession>A0A1F4VFD5</accession>
<protein>
    <submittedName>
        <fullName evidence="1">Uncharacterized protein</fullName>
    </submittedName>
</protein>
<proteinExistence type="predicted"/>
<dbReference type="EMBL" id="MEVC01000008">
    <property type="protein sequence ID" value="OGC55650.1"/>
    <property type="molecule type" value="Genomic_DNA"/>
</dbReference>
<sequence length="92" mass="10252">MAREDDGVTVPPPNVGDEIYVPWSWAILAGRSVLLHGGLAAVTRVWTDQGRTLVEVAEHPNCIWDWDDISQSQEILRVNYGNRRSGSQPLGR</sequence>
<organism evidence="1 2">
    <name type="scientific">candidate division WWE3 bacterium RIFCSPHIGHO2_01_FULL_48_15</name>
    <dbReference type="NCBI Taxonomy" id="1802619"/>
    <lineage>
        <taxon>Bacteria</taxon>
        <taxon>Katanobacteria</taxon>
    </lineage>
</organism>